<organism evidence="1 2">
    <name type="scientific">Thiohalophilus thiocyanatoxydans</name>
    <dbReference type="NCBI Taxonomy" id="381308"/>
    <lineage>
        <taxon>Bacteria</taxon>
        <taxon>Pseudomonadati</taxon>
        <taxon>Pseudomonadota</taxon>
        <taxon>Gammaproteobacteria</taxon>
        <taxon>Thiohalomonadales</taxon>
        <taxon>Thiohalophilaceae</taxon>
        <taxon>Thiohalophilus</taxon>
    </lineage>
</organism>
<dbReference type="OrthoDB" id="5801646at2"/>
<accession>A0A4R8IU22</accession>
<name>A0A4R8IU22_9GAMM</name>
<reference evidence="1 2" key="1">
    <citation type="submission" date="2019-03" db="EMBL/GenBank/DDBJ databases">
        <title>Genomic Encyclopedia of Type Strains, Phase IV (KMG-IV): sequencing the most valuable type-strain genomes for metagenomic binning, comparative biology and taxonomic classification.</title>
        <authorList>
            <person name="Goeker M."/>
        </authorList>
    </citation>
    <scope>NUCLEOTIDE SEQUENCE [LARGE SCALE GENOMIC DNA]</scope>
    <source>
        <strain evidence="1 2">DSM 16326</strain>
    </source>
</reference>
<dbReference type="AlphaFoldDB" id="A0A4R8IU22"/>
<dbReference type="Proteomes" id="UP000294914">
    <property type="component" value="Unassembled WGS sequence"/>
</dbReference>
<proteinExistence type="predicted"/>
<gene>
    <name evidence="1" type="ORF">EDC23_1314</name>
</gene>
<protein>
    <submittedName>
        <fullName evidence="1">Uncharacterized protein</fullName>
    </submittedName>
</protein>
<evidence type="ECO:0000313" key="2">
    <source>
        <dbReference type="Proteomes" id="UP000294914"/>
    </source>
</evidence>
<dbReference type="EMBL" id="SOQX01000002">
    <property type="protein sequence ID" value="TDY02930.1"/>
    <property type="molecule type" value="Genomic_DNA"/>
</dbReference>
<comment type="caution">
    <text evidence="1">The sequence shown here is derived from an EMBL/GenBank/DDBJ whole genome shotgun (WGS) entry which is preliminary data.</text>
</comment>
<dbReference type="RefSeq" id="WP_134082207.1">
    <property type="nucleotide sequence ID" value="NZ_SOQX01000002.1"/>
</dbReference>
<keyword evidence="2" id="KW-1185">Reference proteome</keyword>
<evidence type="ECO:0000313" key="1">
    <source>
        <dbReference type="EMBL" id="TDY02930.1"/>
    </source>
</evidence>
<sequence length="69" mass="8092">MSTGTFKPKADPLNRPDDATGFRIGWKYKTKFERGHFDDEMTYGEAKKKAEELAAKEPEKTFWPEIMYE</sequence>